<keyword evidence="3" id="KW-1185">Reference proteome</keyword>
<keyword evidence="1" id="KW-1133">Transmembrane helix</keyword>
<protein>
    <recommendedName>
        <fullName evidence="4">Tfp pilus assembly protein PilN</fullName>
    </recommendedName>
</protein>
<dbReference type="EMBL" id="WOCA01000001">
    <property type="protein sequence ID" value="MUK86858.1"/>
    <property type="molecule type" value="Genomic_DNA"/>
</dbReference>
<proteinExistence type="predicted"/>
<evidence type="ECO:0008006" key="4">
    <source>
        <dbReference type="Google" id="ProtNLM"/>
    </source>
</evidence>
<evidence type="ECO:0000313" key="2">
    <source>
        <dbReference type="EMBL" id="MUK86858.1"/>
    </source>
</evidence>
<feature type="transmembrane region" description="Helical" evidence="1">
    <location>
        <begin position="15"/>
        <end position="38"/>
    </location>
</feature>
<sequence>MNTEINFLEKQPKKYIVPLVFGIIFLFLLAVVLVVLVYQQNQYVKSIEVDQHRVSQMEQSLREKNQQNATVEHFKELQGLISEIEYNHVPNVALYNAVLELLTSPNQLTSFTYSEGNQFTVEASFNQLEDVANYVGMLLDEIYIIDAELSNVYQAEENYQATLTFEVDVDSMREEFNHRE</sequence>
<reference evidence="2 3" key="1">
    <citation type="submission" date="2019-11" db="EMBL/GenBank/DDBJ databases">
        <authorList>
            <person name="Li X."/>
        </authorList>
    </citation>
    <scope>NUCLEOTIDE SEQUENCE [LARGE SCALE GENOMIC DNA]</scope>
    <source>
        <strain evidence="2 3">L9</strain>
    </source>
</reference>
<gene>
    <name evidence="2" type="ORF">GMD78_00385</name>
</gene>
<dbReference type="AlphaFoldDB" id="A0A6N8FHS1"/>
<evidence type="ECO:0000313" key="3">
    <source>
        <dbReference type="Proteomes" id="UP000469125"/>
    </source>
</evidence>
<keyword evidence="1" id="KW-0812">Transmembrane</keyword>
<accession>A0A6N8FHS1</accession>
<name>A0A6N8FHS1_9BACI</name>
<comment type="caution">
    <text evidence="2">The sequence shown here is derived from an EMBL/GenBank/DDBJ whole genome shotgun (WGS) entry which is preliminary data.</text>
</comment>
<dbReference type="Proteomes" id="UP000469125">
    <property type="component" value="Unassembled WGS sequence"/>
</dbReference>
<evidence type="ECO:0000256" key="1">
    <source>
        <dbReference type="SAM" id="Phobius"/>
    </source>
</evidence>
<keyword evidence="1" id="KW-0472">Membrane</keyword>
<dbReference type="RefSeq" id="WP_155666052.1">
    <property type="nucleotide sequence ID" value="NZ_WOCA01000001.1"/>
</dbReference>
<organism evidence="2 3">
    <name type="scientific">Ornithinibacillus caprae</name>
    <dbReference type="NCBI Taxonomy" id="2678566"/>
    <lineage>
        <taxon>Bacteria</taxon>
        <taxon>Bacillati</taxon>
        <taxon>Bacillota</taxon>
        <taxon>Bacilli</taxon>
        <taxon>Bacillales</taxon>
        <taxon>Bacillaceae</taxon>
        <taxon>Ornithinibacillus</taxon>
    </lineage>
</organism>